<dbReference type="PaxDb" id="190192-MK1231"/>
<dbReference type="STRING" id="190192.MK1231"/>
<evidence type="ECO:0000256" key="6">
    <source>
        <dbReference type="RuleBase" id="RU003915"/>
    </source>
</evidence>
<dbReference type="EC" id="5.2.1.8" evidence="6"/>
<dbReference type="PROSITE" id="PS50059">
    <property type="entry name" value="FKBP_PPIASE"/>
    <property type="match status" value="1"/>
</dbReference>
<organism evidence="8 9">
    <name type="scientific">Methanopyrus kandleri (strain AV19 / DSM 6324 / JCM 9639 / NBRC 100938)</name>
    <dbReference type="NCBI Taxonomy" id="190192"/>
    <lineage>
        <taxon>Archaea</taxon>
        <taxon>Methanobacteriati</taxon>
        <taxon>Methanobacteriota</taxon>
        <taxon>Methanomada group</taxon>
        <taxon>Methanopyri</taxon>
        <taxon>Methanopyrales</taxon>
        <taxon>Methanopyraceae</taxon>
        <taxon>Methanopyrus</taxon>
    </lineage>
</organism>
<dbReference type="EMBL" id="AE009439">
    <property type="protein sequence ID" value="AAM02444.1"/>
    <property type="molecule type" value="Genomic_DNA"/>
</dbReference>
<evidence type="ECO:0000256" key="1">
    <source>
        <dbReference type="ARBA" id="ARBA00000971"/>
    </source>
</evidence>
<dbReference type="PATRIC" id="fig|190192.8.peg.1334"/>
<dbReference type="OrthoDB" id="8615at2157"/>
<accession>Q8TW07</accession>
<evidence type="ECO:0000256" key="2">
    <source>
        <dbReference type="ARBA" id="ARBA00006577"/>
    </source>
</evidence>
<keyword evidence="3 5" id="KW-0697">Rotamase</keyword>
<name>Q8TW07_METKA</name>
<evidence type="ECO:0000256" key="3">
    <source>
        <dbReference type="ARBA" id="ARBA00023110"/>
    </source>
</evidence>
<dbReference type="Gene3D" id="2.40.10.330">
    <property type="match status" value="1"/>
</dbReference>
<gene>
    <name evidence="8" type="primary">slpA</name>
    <name evidence="8" type="ordered locus">MK1231</name>
</gene>
<dbReference type="PANTHER" id="PTHR47861">
    <property type="entry name" value="FKBP-TYPE PEPTIDYL-PROLYL CIS-TRANS ISOMERASE SLYD"/>
    <property type="match status" value="1"/>
</dbReference>
<dbReference type="InParanoid" id="Q8TW07"/>
<protein>
    <recommendedName>
        <fullName evidence="6">Peptidyl-prolyl cis-trans isomerase</fullName>
        <ecNumber evidence="6">5.2.1.8</ecNumber>
    </recommendedName>
</protein>
<dbReference type="FunCoup" id="Q8TW07">
    <property type="interactions" value="17"/>
</dbReference>
<proteinExistence type="inferred from homology"/>
<keyword evidence="4 5" id="KW-0413">Isomerase</keyword>
<dbReference type="RefSeq" id="WP_011019599.1">
    <property type="nucleotide sequence ID" value="NC_003551.1"/>
</dbReference>
<dbReference type="Proteomes" id="UP000001826">
    <property type="component" value="Chromosome"/>
</dbReference>
<dbReference type="InterPro" id="IPR001179">
    <property type="entry name" value="PPIase_FKBP_dom"/>
</dbReference>
<dbReference type="GeneID" id="1477826"/>
<dbReference type="Pfam" id="PF00254">
    <property type="entry name" value="FKBP_C"/>
    <property type="match status" value="1"/>
</dbReference>
<dbReference type="KEGG" id="mka:MK1231"/>
<dbReference type="PANTHER" id="PTHR47861:SF2">
    <property type="entry name" value="LONG-TYPE PEPTIDYL-PROLYL CIS-TRANS ISOMERASE"/>
    <property type="match status" value="1"/>
</dbReference>
<comment type="catalytic activity">
    <reaction evidence="1 5 6">
        <text>[protein]-peptidylproline (omega=180) = [protein]-peptidylproline (omega=0)</text>
        <dbReference type="Rhea" id="RHEA:16237"/>
        <dbReference type="Rhea" id="RHEA-COMP:10747"/>
        <dbReference type="Rhea" id="RHEA-COMP:10748"/>
        <dbReference type="ChEBI" id="CHEBI:83833"/>
        <dbReference type="ChEBI" id="CHEBI:83834"/>
        <dbReference type="EC" id="5.2.1.8"/>
    </reaction>
</comment>
<evidence type="ECO:0000256" key="4">
    <source>
        <dbReference type="ARBA" id="ARBA00023235"/>
    </source>
</evidence>
<dbReference type="InterPro" id="IPR048261">
    <property type="entry name" value="SlpA/SlyD-like_ins_sf"/>
</dbReference>
<reference evidence="8 9" key="1">
    <citation type="journal article" date="2002" name="Proc. Natl. Acad. Sci. U.S.A.">
        <title>The complete genome of hyperthermophile Methanopyrus kandleri AV19 and monophyly of archaeal methanogens.</title>
        <authorList>
            <person name="Slesarev A.I."/>
            <person name="Mezhevaya K.V."/>
            <person name="Makarova K.S."/>
            <person name="Polushin N.N."/>
            <person name="Shcherbinina O.V."/>
            <person name="Shakhova V.V."/>
            <person name="Belova G.I."/>
            <person name="Aravind L."/>
            <person name="Natale D.A."/>
            <person name="Rogozin I.B."/>
            <person name="Tatusov R.L."/>
            <person name="Wolf Y.I."/>
            <person name="Stetter K.O."/>
            <person name="Malykh A.G."/>
            <person name="Koonin E.V."/>
            <person name="Kozyavkin S.A."/>
        </authorList>
    </citation>
    <scope>NUCLEOTIDE SEQUENCE [LARGE SCALE GENOMIC DNA]</scope>
    <source>
        <strain evidence="9">AV19 / DSM 6324 / JCM 9639 / NBRC 100938</strain>
    </source>
</reference>
<dbReference type="GO" id="GO:0003755">
    <property type="term" value="F:peptidyl-prolyl cis-trans isomerase activity"/>
    <property type="evidence" value="ECO:0007669"/>
    <property type="project" value="UniProtKB-UniRule"/>
</dbReference>
<dbReference type="Gene3D" id="3.10.50.40">
    <property type="match status" value="1"/>
</dbReference>
<feature type="domain" description="PPIase FKBP-type" evidence="7">
    <location>
        <begin position="6"/>
        <end position="107"/>
    </location>
</feature>
<evidence type="ECO:0000313" key="9">
    <source>
        <dbReference type="Proteomes" id="UP000001826"/>
    </source>
</evidence>
<dbReference type="HOGENOM" id="CLU_073526_0_0_2"/>
<evidence type="ECO:0000313" key="8">
    <source>
        <dbReference type="EMBL" id="AAM02444.1"/>
    </source>
</evidence>
<evidence type="ECO:0000256" key="5">
    <source>
        <dbReference type="PROSITE-ProRule" id="PRU00277"/>
    </source>
</evidence>
<dbReference type="InterPro" id="IPR054016">
    <property type="entry name" value="FKBP26_IF"/>
</dbReference>
<dbReference type="SUPFAM" id="SSF54534">
    <property type="entry name" value="FKBP-like"/>
    <property type="match status" value="1"/>
</dbReference>
<dbReference type="InterPro" id="IPR046357">
    <property type="entry name" value="PPIase_dom_sf"/>
</dbReference>
<sequence>MAVEKGDFVKIHYTGRVKDTDEVIDTTRKEVAEEHDLNVESGPVVVVVGAGMVWEPVEEALVGAEPGDELEVEVPPEKAFGERDPSLVRTYRESEFRGSVKPGDTVVSPDGRRGRVLSVDGGRVRVDFNHPLAGKALVYEVEVVDVLEDTVERAEGLLETMVPSVDAELELDGNTLRVRVEGDDAANPAWARAKQRFAKLMIEYDDAVEEVVFEERFTE</sequence>
<comment type="similarity">
    <text evidence="2 6">Belongs to the FKBP-type PPIase family.</text>
</comment>
<keyword evidence="9" id="KW-1185">Reference proteome</keyword>
<dbReference type="EnsemblBacteria" id="AAM02444">
    <property type="protein sequence ID" value="AAM02444"/>
    <property type="gene ID" value="MK1231"/>
</dbReference>
<evidence type="ECO:0000259" key="7">
    <source>
        <dbReference type="PROSITE" id="PS50059"/>
    </source>
</evidence>
<dbReference type="Pfam" id="PF22199">
    <property type="entry name" value="FKBP26_IF"/>
    <property type="match status" value="1"/>
</dbReference>
<dbReference type="AlphaFoldDB" id="Q8TW07"/>